<feature type="chain" id="PRO_5016428078" description="Protein BatD" evidence="2">
    <location>
        <begin position="31"/>
        <end position="858"/>
    </location>
</feature>
<evidence type="ECO:0000256" key="2">
    <source>
        <dbReference type="SAM" id="SignalP"/>
    </source>
</evidence>
<dbReference type="InterPro" id="IPR011990">
    <property type="entry name" value="TPR-like_helical_dom_sf"/>
</dbReference>
<feature type="transmembrane region" description="Helical" evidence="1">
    <location>
        <begin position="731"/>
        <end position="749"/>
    </location>
</feature>
<keyword evidence="2" id="KW-0732">Signal</keyword>
<dbReference type="Gene3D" id="1.25.40.10">
    <property type="entry name" value="Tetratricopeptide repeat domain"/>
    <property type="match status" value="1"/>
</dbReference>
<dbReference type="Proteomes" id="UP000249169">
    <property type="component" value="Unassembled WGS sequence"/>
</dbReference>
<keyword evidence="1" id="KW-0812">Transmembrane</keyword>
<keyword evidence="1" id="KW-1133">Transmembrane helix</keyword>
<dbReference type="PANTHER" id="PTHR40940">
    <property type="entry name" value="PROTEIN BATD-RELATED"/>
    <property type="match status" value="1"/>
</dbReference>
<dbReference type="AlphaFoldDB" id="A0A328C5H9"/>
<evidence type="ECO:0000313" key="3">
    <source>
        <dbReference type="EMBL" id="RAL21561.1"/>
    </source>
</evidence>
<dbReference type="RefSeq" id="WP_111730126.1">
    <property type="nucleotide sequence ID" value="NZ_QHKO01000005.1"/>
</dbReference>
<proteinExistence type="predicted"/>
<organism evidence="3 4">
    <name type="scientific">Lujinxingia litoralis</name>
    <dbReference type="NCBI Taxonomy" id="2211119"/>
    <lineage>
        <taxon>Bacteria</taxon>
        <taxon>Deltaproteobacteria</taxon>
        <taxon>Bradymonadales</taxon>
        <taxon>Lujinxingiaceae</taxon>
        <taxon>Lujinxingia</taxon>
    </lineage>
</organism>
<dbReference type="SUPFAM" id="SSF48452">
    <property type="entry name" value="TPR-like"/>
    <property type="match status" value="1"/>
</dbReference>
<sequence>MRLNVTSSLHTACALLGCLAVLFTAGPVSAQQDVDISVNVDPRVVAPGQLVEYTIDVRVAGNYDIRIERDPRFGEFRVVGAGSAPSMVFRNGQTERSLRQRYQLRAPERHDIHTIEPPRVRVGSRSLTPNPVSVRVTAPDQLPQAPAGASHHKGVAFLDVAIEPAGRDPYLGEQITLIYKLHTSARGQGLRARPTTDPSLDDFWVEDLSNQVVKRRETRTIQGQRWNVFQVRGYALFPLKSGELTIDAMNLPLVRASLFGRGEQIDVSSEALTLNVQELPAGAPAGFADENVGQWSLTSNLDSTSARVGGTLDYVLTLEGRGRVGRLKLPQLTDTEAFRVVAVNDEPEQLRQDTEIHGRRRVRYTLMPLKEGELTIPGMEVHYFDPEDATYKSATVAARTIHVEPGQLPDPGPEDELVEVRRGESGESGFELLDLETIATEGAFGPGRAPGNPLPFWFWLVPLLGLGALGVEAPLRRRLRARLGLGRARRQLRAELDATLKLAEDATDAERDAALLRALGLVLERGLQVQVGALTPSDVRRALQERGLAPSLIDESCDLVRELTRGRYAPGAASPEPRVPRARQVLDQLFEASAPQRPAPTSRAALLLLAGLASLGVWTSELPCAQAQEATDSQAQALWEAGDYAEASRAWAQAAERTPTPEAWYNAGTAALRAGDTGPARLYLERAALTHAHHPGVSANLQTTVNLVSLEDPNAARFGAQSPVVVWTLRVGPWLAALALWLALALALLRRFARRPDAAVVRAAGRSALALAALVGALHLGLGQLSGPTRLAVALEKTSLHVAPSPHAARHPEHPELGAGAVVDLARQREGWIEVTLPTGDTGWVKAGEVEAVQTEAP</sequence>
<evidence type="ECO:0000256" key="1">
    <source>
        <dbReference type="SAM" id="Phobius"/>
    </source>
</evidence>
<dbReference type="EMBL" id="QHKO01000005">
    <property type="protein sequence ID" value="RAL21561.1"/>
    <property type="molecule type" value="Genomic_DNA"/>
</dbReference>
<feature type="signal peptide" evidence="2">
    <location>
        <begin position="1"/>
        <end position="30"/>
    </location>
</feature>
<accession>A0A328C5H9</accession>
<gene>
    <name evidence="3" type="ORF">DL240_11935</name>
</gene>
<dbReference type="PANTHER" id="PTHR40940:SF2">
    <property type="entry name" value="BATD"/>
    <property type="match status" value="1"/>
</dbReference>
<dbReference type="InterPro" id="IPR025738">
    <property type="entry name" value="BatD"/>
</dbReference>
<dbReference type="PROSITE" id="PS51257">
    <property type="entry name" value="PROKAR_LIPOPROTEIN"/>
    <property type="match status" value="1"/>
</dbReference>
<evidence type="ECO:0000313" key="4">
    <source>
        <dbReference type="Proteomes" id="UP000249169"/>
    </source>
</evidence>
<keyword evidence="1" id="KW-0472">Membrane</keyword>
<name>A0A328C5H9_9DELT</name>
<protein>
    <recommendedName>
        <fullName evidence="5">Protein BatD</fullName>
    </recommendedName>
</protein>
<reference evidence="3 4" key="1">
    <citation type="submission" date="2018-05" db="EMBL/GenBank/DDBJ databases">
        <title>Lujinxingia marina gen. nov. sp. nov., a new facultative anaerobic member of the class Deltaproteobacteria, and proposal of Lujinxingaceae fam. nov.</title>
        <authorList>
            <person name="Li C.-M."/>
        </authorList>
    </citation>
    <scope>NUCLEOTIDE SEQUENCE [LARGE SCALE GENOMIC DNA]</scope>
    <source>
        <strain evidence="3 4">B210</strain>
    </source>
</reference>
<dbReference type="Pfam" id="PF13584">
    <property type="entry name" value="BatD"/>
    <property type="match status" value="1"/>
</dbReference>
<evidence type="ECO:0008006" key="5">
    <source>
        <dbReference type="Google" id="ProtNLM"/>
    </source>
</evidence>
<dbReference type="OrthoDB" id="180318at2"/>
<comment type="caution">
    <text evidence="3">The sequence shown here is derived from an EMBL/GenBank/DDBJ whole genome shotgun (WGS) entry which is preliminary data.</text>
</comment>
<keyword evidence="4" id="KW-1185">Reference proteome</keyword>